<dbReference type="SUPFAM" id="SSF56281">
    <property type="entry name" value="Metallo-hydrolase/oxidoreductase"/>
    <property type="match status" value="1"/>
</dbReference>
<dbReference type="InterPro" id="IPR001279">
    <property type="entry name" value="Metallo-B-lactamas"/>
</dbReference>
<name>A0A327YD25_9RHOB</name>
<dbReference type="RefSeq" id="WP_111550090.1">
    <property type="nucleotide sequence ID" value="NZ_QLMG01000010.1"/>
</dbReference>
<comment type="caution">
    <text evidence="2">The sequence shown here is derived from an EMBL/GenBank/DDBJ whole genome shotgun (WGS) entry which is preliminary data.</text>
</comment>
<proteinExistence type="predicted"/>
<dbReference type="Proteomes" id="UP000249165">
    <property type="component" value="Unassembled WGS sequence"/>
</dbReference>
<protein>
    <submittedName>
        <fullName evidence="2">Metallo-beta-lactamase superfamily protein</fullName>
    </submittedName>
</protein>
<dbReference type="Pfam" id="PF00753">
    <property type="entry name" value="Lactamase_B"/>
    <property type="match status" value="1"/>
</dbReference>
<sequence length="121" mass="13540">MQVRMVQRAVGQGGLHCGELTLGHKPLRWVYDCGSNQADALKREVGSIARDSEIDLLFLSHLDSDHVNGVDLLLSQVKVREVILPYLNEEALVATIARDISRGGRVAEVVEIRRRRNLRVT</sequence>
<evidence type="ECO:0000313" key="3">
    <source>
        <dbReference type="Proteomes" id="UP000249165"/>
    </source>
</evidence>
<dbReference type="OrthoDB" id="9815072at2"/>
<dbReference type="InterPro" id="IPR036866">
    <property type="entry name" value="RibonucZ/Hydroxyglut_hydro"/>
</dbReference>
<feature type="domain" description="Metallo-beta-lactamase" evidence="1">
    <location>
        <begin position="30"/>
        <end position="84"/>
    </location>
</feature>
<dbReference type="Gene3D" id="3.60.15.10">
    <property type="entry name" value="Ribonuclease Z/Hydroxyacylglutathione hydrolase-like"/>
    <property type="match status" value="1"/>
</dbReference>
<evidence type="ECO:0000259" key="1">
    <source>
        <dbReference type="Pfam" id="PF00753"/>
    </source>
</evidence>
<keyword evidence="3" id="KW-1185">Reference proteome</keyword>
<dbReference type="EMBL" id="QLMG01000010">
    <property type="protein sequence ID" value="RAK18960.1"/>
    <property type="molecule type" value="Genomic_DNA"/>
</dbReference>
<organism evidence="2 3">
    <name type="scientific">Salipiger aestuarii</name>
    <dbReference type="NCBI Taxonomy" id="568098"/>
    <lineage>
        <taxon>Bacteria</taxon>
        <taxon>Pseudomonadati</taxon>
        <taxon>Pseudomonadota</taxon>
        <taxon>Alphaproteobacteria</taxon>
        <taxon>Rhodobacterales</taxon>
        <taxon>Roseobacteraceae</taxon>
        <taxon>Salipiger</taxon>
    </lineage>
</organism>
<evidence type="ECO:0000313" key="2">
    <source>
        <dbReference type="EMBL" id="RAK18960.1"/>
    </source>
</evidence>
<gene>
    <name evidence="2" type="ORF">ATI53_10102</name>
</gene>
<reference evidence="2 3" key="1">
    <citation type="submission" date="2018-06" db="EMBL/GenBank/DDBJ databases">
        <title>Genomic Encyclopedia of Archaeal and Bacterial Type Strains, Phase II (KMG-II): from individual species to whole genera.</title>
        <authorList>
            <person name="Goeker M."/>
        </authorList>
    </citation>
    <scope>NUCLEOTIDE SEQUENCE [LARGE SCALE GENOMIC DNA]</scope>
    <source>
        <strain evidence="2 3">DSM 22011</strain>
    </source>
</reference>
<accession>A0A327YD25</accession>
<dbReference type="AlphaFoldDB" id="A0A327YD25"/>